<dbReference type="InterPro" id="IPR011990">
    <property type="entry name" value="TPR-like_helical_dom_sf"/>
</dbReference>
<dbReference type="SUPFAM" id="SSF48452">
    <property type="entry name" value="TPR-like"/>
    <property type="match status" value="1"/>
</dbReference>
<accession>A0A3E1RGP9</accession>
<evidence type="ECO:0000256" key="2">
    <source>
        <dbReference type="SAM" id="Phobius"/>
    </source>
</evidence>
<feature type="compositionally biased region" description="Low complexity" evidence="1">
    <location>
        <begin position="281"/>
        <end position="291"/>
    </location>
</feature>
<feature type="chain" id="PRO_5017574620" evidence="3">
    <location>
        <begin position="28"/>
        <end position="301"/>
    </location>
</feature>
<dbReference type="Pfam" id="PF13432">
    <property type="entry name" value="TPR_16"/>
    <property type="match status" value="1"/>
</dbReference>
<evidence type="ECO:0000256" key="1">
    <source>
        <dbReference type="SAM" id="MobiDB-lite"/>
    </source>
</evidence>
<name>A0A3E1RGP9_9BURK</name>
<feature type="compositionally biased region" description="Polar residues" evidence="1">
    <location>
        <begin position="257"/>
        <end position="271"/>
    </location>
</feature>
<dbReference type="AlphaFoldDB" id="A0A3E1RGP9"/>
<dbReference type="Gene3D" id="1.25.40.10">
    <property type="entry name" value="Tetratricopeptide repeat domain"/>
    <property type="match status" value="1"/>
</dbReference>
<keyword evidence="2" id="KW-0812">Transmembrane</keyword>
<keyword evidence="2" id="KW-1133">Transmembrane helix</keyword>
<protein>
    <submittedName>
        <fullName evidence="4">Uncharacterized protein</fullName>
    </submittedName>
</protein>
<dbReference type="OrthoDB" id="5298822at2"/>
<proteinExistence type="predicted"/>
<dbReference type="RefSeq" id="WP_117173237.1">
    <property type="nucleotide sequence ID" value="NZ_QFZK01000001.1"/>
</dbReference>
<keyword evidence="5" id="KW-1185">Reference proteome</keyword>
<feature type="signal peptide" evidence="3">
    <location>
        <begin position="1"/>
        <end position="27"/>
    </location>
</feature>
<feature type="transmembrane region" description="Helical" evidence="2">
    <location>
        <begin position="138"/>
        <end position="156"/>
    </location>
</feature>
<dbReference type="EMBL" id="QFZK01000001">
    <property type="protein sequence ID" value="RFO98538.1"/>
    <property type="molecule type" value="Genomic_DNA"/>
</dbReference>
<reference evidence="4 5" key="1">
    <citation type="submission" date="2018-05" db="EMBL/GenBank/DDBJ databases">
        <title>Rhodoferax soyangensis sp.nov., isolated from an oligotrophic freshwater lake.</title>
        <authorList>
            <person name="Park M."/>
        </authorList>
    </citation>
    <scope>NUCLEOTIDE SEQUENCE [LARGE SCALE GENOMIC DNA]</scope>
    <source>
        <strain evidence="4 5">IMCC26218</strain>
    </source>
</reference>
<feature type="region of interest" description="Disordered" evidence="1">
    <location>
        <begin position="180"/>
        <end position="211"/>
    </location>
</feature>
<gene>
    <name evidence="4" type="ORF">DIC66_01220</name>
</gene>
<comment type="caution">
    <text evidence="4">The sequence shown here is derived from an EMBL/GenBank/DDBJ whole genome shotgun (WGS) entry which is preliminary data.</text>
</comment>
<keyword evidence="2" id="KW-0472">Membrane</keyword>
<feature type="compositionally biased region" description="Gly residues" evidence="1">
    <location>
        <begin position="292"/>
        <end position="301"/>
    </location>
</feature>
<keyword evidence="3" id="KW-0732">Signal</keyword>
<organism evidence="4 5">
    <name type="scientific">Rhodoferax lacus</name>
    <dbReference type="NCBI Taxonomy" id="2184758"/>
    <lineage>
        <taxon>Bacteria</taxon>
        <taxon>Pseudomonadati</taxon>
        <taxon>Pseudomonadota</taxon>
        <taxon>Betaproteobacteria</taxon>
        <taxon>Burkholderiales</taxon>
        <taxon>Comamonadaceae</taxon>
        <taxon>Rhodoferax</taxon>
    </lineage>
</organism>
<dbReference type="Proteomes" id="UP000260665">
    <property type="component" value="Unassembled WGS sequence"/>
</dbReference>
<feature type="region of interest" description="Disordered" evidence="1">
    <location>
        <begin position="248"/>
        <end position="301"/>
    </location>
</feature>
<evidence type="ECO:0000313" key="4">
    <source>
        <dbReference type="EMBL" id="RFO98538.1"/>
    </source>
</evidence>
<sequence>MRYMSLFTSALRWLLVASFLSAGLAMAQQEPTMNQIYAAAQSGKLDQAQVMVQQVLVAHPKSAKAHFVQSELYARQGNLPKAREALSTAQSLAPGLPFAKPEAVSALENQLAAKATAAPAHVATSNNAAPDNKPSGSWLLPALLAAGVIAAAYFIFRRKPAQTFDPNAAYAGSGLSGPQGFGSGNMQPNMQGGYGQQPLYGQTGQPGYGQPAGSGLGGRIMGGVATGLAVGAGVMAAQAIGRSLSGEHESGAKAAENSGSNNYEPIGNSNADMGGSNFGISDTGWDDAGSSDSGGGGDWDN</sequence>
<evidence type="ECO:0000313" key="5">
    <source>
        <dbReference type="Proteomes" id="UP000260665"/>
    </source>
</evidence>
<evidence type="ECO:0000256" key="3">
    <source>
        <dbReference type="SAM" id="SignalP"/>
    </source>
</evidence>